<feature type="domain" description="USP" evidence="8">
    <location>
        <begin position="69"/>
        <end position="253"/>
    </location>
</feature>
<dbReference type="EC" id="3.4.19.12" evidence="3"/>
<evidence type="ECO:0000256" key="2">
    <source>
        <dbReference type="ARBA" id="ARBA00009085"/>
    </source>
</evidence>
<dbReference type="SUPFAM" id="SSF54001">
    <property type="entry name" value="Cysteine proteinases"/>
    <property type="match status" value="1"/>
</dbReference>
<comment type="caution">
    <text evidence="9">The sequence shown here is derived from an EMBL/GenBank/DDBJ whole genome shotgun (WGS) entry which is preliminary data.</text>
</comment>
<evidence type="ECO:0000256" key="3">
    <source>
        <dbReference type="ARBA" id="ARBA00012759"/>
    </source>
</evidence>
<dbReference type="EMBL" id="BTSX01000004">
    <property type="protein sequence ID" value="GMS93064.1"/>
    <property type="molecule type" value="Genomic_DNA"/>
</dbReference>
<evidence type="ECO:0000256" key="1">
    <source>
        <dbReference type="ARBA" id="ARBA00000707"/>
    </source>
</evidence>
<feature type="non-terminal residue" evidence="9">
    <location>
        <position position="1"/>
    </location>
</feature>
<evidence type="ECO:0000256" key="5">
    <source>
        <dbReference type="ARBA" id="ARBA00022786"/>
    </source>
</evidence>
<keyword evidence="5" id="KW-0833">Ubl conjugation pathway</keyword>
<comment type="catalytic activity">
    <reaction evidence="1">
        <text>Thiol-dependent hydrolysis of ester, thioester, amide, peptide and isopeptide bonds formed by the C-terminal Gly of ubiquitin (a 76-residue protein attached to proteins as an intracellular targeting signal).</text>
        <dbReference type="EC" id="3.4.19.12"/>
    </reaction>
</comment>
<dbReference type="InterPro" id="IPR028889">
    <property type="entry name" value="USP"/>
</dbReference>
<dbReference type="PROSITE" id="PS50235">
    <property type="entry name" value="USP_3"/>
    <property type="match status" value="1"/>
</dbReference>
<keyword evidence="7" id="KW-0788">Thiol protease</keyword>
<keyword evidence="4" id="KW-0645">Protease</keyword>
<dbReference type="Pfam" id="PF00443">
    <property type="entry name" value="UCH"/>
    <property type="match status" value="1"/>
</dbReference>
<dbReference type="PANTHER" id="PTHR21646">
    <property type="entry name" value="UBIQUITIN CARBOXYL-TERMINAL HYDROLASE"/>
    <property type="match status" value="1"/>
</dbReference>
<evidence type="ECO:0000313" key="9">
    <source>
        <dbReference type="EMBL" id="GMS93064.1"/>
    </source>
</evidence>
<dbReference type="GO" id="GO:0006508">
    <property type="term" value="P:proteolysis"/>
    <property type="evidence" value="ECO:0007669"/>
    <property type="project" value="UniProtKB-KW"/>
</dbReference>
<reference evidence="9" key="1">
    <citation type="submission" date="2023-10" db="EMBL/GenBank/DDBJ databases">
        <title>Genome assembly of Pristionchus species.</title>
        <authorList>
            <person name="Yoshida K."/>
            <person name="Sommer R.J."/>
        </authorList>
    </citation>
    <scope>NUCLEOTIDE SEQUENCE</scope>
    <source>
        <strain evidence="9">RS0144</strain>
    </source>
</reference>
<protein>
    <recommendedName>
        <fullName evidence="3">ubiquitinyl hydrolase 1</fullName>
        <ecNumber evidence="3">3.4.19.12</ecNumber>
    </recommendedName>
</protein>
<evidence type="ECO:0000256" key="4">
    <source>
        <dbReference type="ARBA" id="ARBA00022670"/>
    </source>
</evidence>
<dbReference type="InterPro" id="IPR038765">
    <property type="entry name" value="Papain-like_cys_pep_sf"/>
</dbReference>
<dbReference type="InterPro" id="IPR050185">
    <property type="entry name" value="Ub_carboxyl-term_hydrolase"/>
</dbReference>
<evidence type="ECO:0000259" key="8">
    <source>
        <dbReference type="PROSITE" id="PS50235"/>
    </source>
</evidence>
<evidence type="ECO:0000313" key="10">
    <source>
        <dbReference type="Proteomes" id="UP001432027"/>
    </source>
</evidence>
<evidence type="ECO:0000256" key="6">
    <source>
        <dbReference type="ARBA" id="ARBA00022801"/>
    </source>
</evidence>
<evidence type="ECO:0000256" key="7">
    <source>
        <dbReference type="ARBA" id="ARBA00022807"/>
    </source>
</evidence>
<dbReference type="GO" id="GO:0016579">
    <property type="term" value="P:protein deubiquitination"/>
    <property type="evidence" value="ECO:0007669"/>
    <property type="project" value="InterPro"/>
</dbReference>
<dbReference type="PANTHER" id="PTHR21646:SF24">
    <property type="entry name" value="UBIQUITIN CARBOXYL-TERMINAL HYDROLASE"/>
    <property type="match status" value="1"/>
</dbReference>
<dbReference type="GO" id="GO:0004843">
    <property type="term" value="F:cysteine-type deubiquitinase activity"/>
    <property type="evidence" value="ECO:0007669"/>
    <property type="project" value="UniProtKB-EC"/>
</dbReference>
<dbReference type="Gene3D" id="3.90.70.10">
    <property type="entry name" value="Cysteine proteinases"/>
    <property type="match status" value="1"/>
</dbReference>
<dbReference type="InterPro" id="IPR001394">
    <property type="entry name" value="Peptidase_C19_UCH"/>
</dbReference>
<dbReference type="AlphaFoldDB" id="A0AAV5TCP0"/>
<proteinExistence type="inferred from homology"/>
<name>A0AAV5TCP0_9BILA</name>
<comment type="similarity">
    <text evidence="2">Belongs to the peptidase C19 family.</text>
</comment>
<sequence length="253" mass="28609">FLLRNAIRREWLRDVRGDDDVCAFFSTTRTIVIDELHDDGKGFIEKGKGFESTEESSATPTSPFPKGVCGLVNLVSTGFMNAGLQCILNVPELVEYFISDRYQSDINETNPLGTAVRISLIILFSSKISHNHKMLYLESSTMVFSIGKFVPLFSGFHRQDAQELLAALLDGLHEDLNRIKTKPYIEETDPLKGMEQKEIADEAWSNYRKRNDSVIVDNLHGQLRRTLVCPQCGKISIKFDPFCFLSVPVPTRE</sequence>
<keyword evidence="10" id="KW-1185">Reference proteome</keyword>
<feature type="non-terminal residue" evidence="9">
    <location>
        <position position="253"/>
    </location>
</feature>
<keyword evidence="6" id="KW-0378">Hydrolase</keyword>
<accession>A0AAV5TCP0</accession>
<gene>
    <name evidence="9" type="ORF">PENTCL1PPCAC_15240</name>
</gene>
<organism evidence="9 10">
    <name type="scientific">Pristionchus entomophagus</name>
    <dbReference type="NCBI Taxonomy" id="358040"/>
    <lineage>
        <taxon>Eukaryota</taxon>
        <taxon>Metazoa</taxon>
        <taxon>Ecdysozoa</taxon>
        <taxon>Nematoda</taxon>
        <taxon>Chromadorea</taxon>
        <taxon>Rhabditida</taxon>
        <taxon>Rhabditina</taxon>
        <taxon>Diplogasteromorpha</taxon>
        <taxon>Diplogasteroidea</taxon>
        <taxon>Neodiplogasteridae</taxon>
        <taxon>Pristionchus</taxon>
    </lineage>
</organism>
<dbReference type="Proteomes" id="UP001432027">
    <property type="component" value="Unassembled WGS sequence"/>
</dbReference>